<sequence length="151" mass="15898">MICNNCKQSYDDSLNACPYCGAVKMPTAESAAPQQSPQPQQNQQAYTAYQQQPYGQVPQVQTAPPAKGPATTSLVCGIIAIVLGCLVPIAGIILGIIAVVTGNKAKRILPPEQRGSANAGFICGIIGIVVAVIFWIINAVIISSLTSFLYY</sequence>
<reference evidence="2" key="1">
    <citation type="submission" date="2023-02" db="EMBL/GenBank/DDBJ databases">
        <title>Gut commensal Christensenella minuta modulates host metabolism via a new class of secondary bile acids.</title>
        <authorList>
            <person name="Liu C."/>
        </authorList>
    </citation>
    <scope>NUCLEOTIDE SEQUENCE</scope>
    <source>
        <strain evidence="2">CA70</strain>
    </source>
</reference>
<evidence type="ECO:0000256" key="1">
    <source>
        <dbReference type="SAM" id="Phobius"/>
    </source>
</evidence>
<keyword evidence="1" id="KW-0472">Membrane</keyword>
<feature type="transmembrane region" description="Helical" evidence="1">
    <location>
        <begin position="72"/>
        <end position="100"/>
    </location>
</feature>
<proteinExistence type="predicted"/>
<name>A0AAU8A4X2_9FIRM</name>
<dbReference type="EMBL" id="CP117826">
    <property type="protein sequence ID" value="XCC61185.1"/>
    <property type="molecule type" value="Genomic_DNA"/>
</dbReference>
<protein>
    <recommendedName>
        <fullName evidence="3">DUF4190 domain-containing protein</fullName>
    </recommendedName>
</protein>
<accession>A0AAU8A4X2</accession>
<evidence type="ECO:0000313" key="2">
    <source>
        <dbReference type="EMBL" id="XCC61185.1"/>
    </source>
</evidence>
<gene>
    <name evidence="2" type="ORF">PUP29_06475</name>
</gene>
<keyword evidence="1" id="KW-1133">Transmembrane helix</keyword>
<evidence type="ECO:0008006" key="3">
    <source>
        <dbReference type="Google" id="ProtNLM"/>
    </source>
</evidence>
<organism evidence="2">
    <name type="scientific">Christensenella massiliensis</name>
    <dbReference type="NCBI Taxonomy" id="1805714"/>
    <lineage>
        <taxon>Bacteria</taxon>
        <taxon>Bacillati</taxon>
        <taxon>Bacillota</taxon>
        <taxon>Clostridia</taxon>
        <taxon>Christensenellales</taxon>
        <taxon>Christensenellaceae</taxon>
        <taxon>Christensenella</taxon>
    </lineage>
</organism>
<feature type="transmembrane region" description="Helical" evidence="1">
    <location>
        <begin position="121"/>
        <end position="150"/>
    </location>
</feature>
<dbReference type="AlphaFoldDB" id="A0AAU8A4X2"/>
<dbReference type="RefSeq" id="WP_353422728.1">
    <property type="nucleotide sequence ID" value="NZ_CP117826.1"/>
</dbReference>
<keyword evidence="1" id="KW-0812">Transmembrane</keyword>